<feature type="compositionally biased region" description="Basic and acidic residues" evidence="1">
    <location>
        <begin position="61"/>
        <end position="85"/>
    </location>
</feature>
<evidence type="ECO:0000256" key="1">
    <source>
        <dbReference type="SAM" id="MobiDB-lite"/>
    </source>
</evidence>
<dbReference type="AlphaFoldDB" id="A0A5N6TYP0"/>
<organism evidence="2 3">
    <name type="scientific">Aspergillus avenaceus</name>
    <dbReference type="NCBI Taxonomy" id="36643"/>
    <lineage>
        <taxon>Eukaryota</taxon>
        <taxon>Fungi</taxon>
        <taxon>Dikarya</taxon>
        <taxon>Ascomycota</taxon>
        <taxon>Pezizomycotina</taxon>
        <taxon>Eurotiomycetes</taxon>
        <taxon>Eurotiomycetidae</taxon>
        <taxon>Eurotiales</taxon>
        <taxon>Aspergillaceae</taxon>
        <taxon>Aspergillus</taxon>
        <taxon>Aspergillus subgen. Circumdati</taxon>
    </lineage>
</organism>
<proteinExistence type="predicted"/>
<reference evidence="2 3" key="1">
    <citation type="submission" date="2019-04" db="EMBL/GenBank/DDBJ databases">
        <title>Friends and foes A comparative genomics study of 23 Aspergillus species from section Flavi.</title>
        <authorList>
            <consortium name="DOE Joint Genome Institute"/>
            <person name="Kjaerbolling I."/>
            <person name="Vesth T."/>
            <person name="Frisvad J.C."/>
            <person name="Nybo J.L."/>
            <person name="Theobald S."/>
            <person name="Kildgaard S."/>
            <person name="Isbrandt T."/>
            <person name="Kuo A."/>
            <person name="Sato A."/>
            <person name="Lyhne E.K."/>
            <person name="Kogle M.E."/>
            <person name="Wiebenga A."/>
            <person name="Kun R.S."/>
            <person name="Lubbers R.J."/>
            <person name="Makela M.R."/>
            <person name="Barry K."/>
            <person name="Chovatia M."/>
            <person name="Clum A."/>
            <person name="Daum C."/>
            <person name="Haridas S."/>
            <person name="He G."/>
            <person name="LaButti K."/>
            <person name="Lipzen A."/>
            <person name="Mondo S."/>
            <person name="Riley R."/>
            <person name="Salamov A."/>
            <person name="Simmons B.A."/>
            <person name="Magnuson J.K."/>
            <person name="Henrissat B."/>
            <person name="Mortensen U.H."/>
            <person name="Larsen T.O."/>
            <person name="Devries R.P."/>
            <person name="Grigoriev I.V."/>
            <person name="Machida M."/>
            <person name="Baker S.E."/>
            <person name="Andersen M.R."/>
        </authorList>
    </citation>
    <scope>NUCLEOTIDE SEQUENCE [LARGE SCALE GENOMIC DNA]</scope>
    <source>
        <strain evidence="2 3">IBT 18842</strain>
    </source>
</reference>
<feature type="region of interest" description="Disordered" evidence="1">
    <location>
        <begin position="1"/>
        <end position="129"/>
    </location>
</feature>
<feature type="compositionally biased region" description="Basic and acidic residues" evidence="1">
    <location>
        <begin position="101"/>
        <end position="112"/>
    </location>
</feature>
<dbReference type="EMBL" id="ML742071">
    <property type="protein sequence ID" value="KAE8151450.1"/>
    <property type="molecule type" value="Genomic_DNA"/>
</dbReference>
<evidence type="ECO:0000313" key="3">
    <source>
        <dbReference type="Proteomes" id="UP000325780"/>
    </source>
</evidence>
<name>A0A5N6TYP0_ASPAV</name>
<evidence type="ECO:0000313" key="2">
    <source>
        <dbReference type="EMBL" id="KAE8151450.1"/>
    </source>
</evidence>
<gene>
    <name evidence="2" type="ORF">BDV25DRAFT_138870</name>
</gene>
<keyword evidence="3" id="KW-1185">Reference proteome</keyword>
<protein>
    <submittedName>
        <fullName evidence="2">Uncharacterized protein</fullName>
    </submittedName>
</protein>
<sequence length="307" mass="34342">MNREEKRSGTGTGDPRVGSNSGQGGGSRWPVRAQDTSFQSLRRFPPPWVPVTFEELLDNGEPERPEEVTSRQGHGKDMGTQRAEEPAMDDWPEEVPTHQAQVEDKGKERAEDPVTPEKPAPRRTAGSRIHVPVEFGEEFLARWVVIPCDTGHEGDPIFKIMRGLDALKRDIDNFPEATKHASNPLKVRSATPYASTTTVYLEKPLGMPDGIDDVAAYSKVEWDNSAGTPICLGVAIGRHCKNAPLMARKRAHKVLWTELQERQKSLEKDIKNWELAAANSYSPFIMMDEWLAKLRTYSPIDTVETDS</sequence>
<dbReference type="Proteomes" id="UP000325780">
    <property type="component" value="Unassembled WGS sequence"/>
</dbReference>
<accession>A0A5N6TYP0</accession>